<organism evidence="2 3">
    <name type="scientific">Danaus plexippus plexippus</name>
    <dbReference type="NCBI Taxonomy" id="278856"/>
    <lineage>
        <taxon>Eukaryota</taxon>
        <taxon>Metazoa</taxon>
        <taxon>Ecdysozoa</taxon>
        <taxon>Arthropoda</taxon>
        <taxon>Hexapoda</taxon>
        <taxon>Insecta</taxon>
        <taxon>Pterygota</taxon>
        <taxon>Neoptera</taxon>
        <taxon>Endopterygota</taxon>
        <taxon>Lepidoptera</taxon>
        <taxon>Glossata</taxon>
        <taxon>Ditrysia</taxon>
        <taxon>Papilionoidea</taxon>
        <taxon>Nymphalidae</taxon>
        <taxon>Danainae</taxon>
        <taxon>Danaini</taxon>
        <taxon>Danaina</taxon>
        <taxon>Danaus</taxon>
        <taxon>Danaus</taxon>
    </lineage>
</organism>
<proteinExistence type="predicted"/>
<dbReference type="Proteomes" id="UP000007151">
    <property type="component" value="Unassembled WGS sequence"/>
</dbReference>
<reference evidence="2 3" key="1">
    <citation type="journal article" date="2011" name="Cell">
        <title>The monarch butterfly genome yields insights into long-distance migration.</title>
        <authorList>
            <person name="Zhan S."/>
            <person name="Merlin C."/>
            <person name="Boore J.L."/>
            <person name="Reppert S.M."/>
        </authorList>
    </citation>
    <scope>NUCLEOTIDE SEQUENCE [LARGE SCALE GENOMIC DNA]</scope>
    <source>
        <strain evidence="2">F-2</strain>
    </source>
</reference>
<keyword evidence="1" id="KW-0175">Coiled coil</keyword>
<dbReference type="eggNOG" id="ENOG502TKYN">
    <property type="taxonomic scope" value="Eukaryota"/>
</dbReference>
<feature type="coiled-coil region" evidence="1">
    <location>
        <begin position="116"/>
        <end position="143"/>
    </location>
</feature>
<dbReference type="PANTHER" id="PTHR21974:SF2">
    <property type="entry name" value="RE15880P"/>
    <property type="match status" value="1"/>
</dbReference>
<comment type="caution">
    <text evidence="2">The sequence shown here is derived from an EMBL/GenBank/DDBJ whole genome shotgun (WGS) entry which is preliminary data.</text>
</comment>
<evidence type="ECO:0000313" key="2">
    <source>
        <dbReference type="EMBL" id="OWR43278.1"/>
    </source>
</evidence>
<evidence type="ECO:0000256" key="1">
    <source>
        <dbReference type="SAM" id="Coils"/>
    </source>
</evidence>
<sequence length="384" mass="44133">MGCIGSSSRVATLPLEKNETEKETLLGAMVRLDNDIAKSERMYSAQRVGVVSAELESIRQELKEFEGTQLPVGECYAKTMHQLFVTLDIYKCPMVAVENEDFIANVNRKEMRKIEFDLLRRRERELQREKNSLHIELSKLRSSYESLQELLGSYVQSEDQLEKSLHNKYEGARALRDSLGVISVRLLAAAEYLKAALRHLDVALPAWKLASMGKSGIERTSSCSDACSCLTRARCDERCARRVLAAYSAPRACREMRLALDYAFTDTIHDHRYKKTTEIFHQFKDALVQFLNNIHQVLLNSIENLEDAEKNLTEYRNQLRSHRAKAILKMGLAELSYDPVNLKSLKKLLCAKALRVSDDFQALLVYRLLWAREEPQQLNYEEIY</sequence>
<dbReference type="EMBL" id="AGBW02013517">
    <property type="protein sequence ID" value="OWR43278.1"/>
    <property type="molecule type" value="Genomic_DNA"/>
</dbReference>
<dbReference type="PANTHER" id="PTHR21974">
    <property type="entry name" value="RE15880P"/>
    <property type="match status" value="1"/>
</dbReference>
<protein>
    <submittedName>
        <fullName evidence="2">Uncharacterized protein</fullName>
    </submittedName>
</protein>
<dbReference type="GO" id="GO:0005929">
    <property type="term" value="C:cilium"/>
    <property type="evidence" value="ECO:0007669"/>
    <property type="project" value="TreeGrafter"/>
</dbReference>
<keyword evidence="3" id="KW-1185">Reference proteome</keyword>
<feature type="coiled-coil region" evidence="1">
    <location>
        <begin position="288"/>
        <end position="325"/>
    </location>
</feature>
<dbReference type="InParanoid" id="A0A212EP63"/>
<name>A0A212EP63_DANPL</name>
<dbReference type="KEGG" id="dpl:KGM_200295"/>
<evidence type="ECO:0000313" key="3">
    <source>
        <dbReference type="Proteomes" id="UP000007151"/>
    </source>
</evidence>
<accession>A0A212EP63</accession>
<dbReference type="AlphaFoldDB" id="A0A212EP63"/>
<gene>
    <name evidence="2" type="ORF">KGM_200295</name>
</gene>